<dbReference type="SMART" id="SM00728">
    <property type="entry name" value="ChW"/>
    <property type="match status" value="1"/>
</dbReference>
<protein>
    <submittedName>
        <fullName evidence="3">Hydrolase</fullName>
    </submittedName>
</protein>
<dbReference type="RefSeq" id="WP_171398393.1">
    <property type="nucleotide sequence ID" value="NZ_CP049838.1"/>
</dbReference>
<feature type="region of interest" description="Disordered" evidence="1">
    <location>
        <begin position="288"/>
        <end position="324"/>
    </location>
</feature>
<dbReference type="EMBL" id="CP049838">
    <property type="protein sequence ID" value="QJT02910.1"/>
    <property type="molecule type" value="Genomic_DNA"/>
</dbReference>
<evidence type="ECO:0000313" key="3">
    <source>
        <dbReference type="EMBL" id="QJT02910.1"/>
    </source>
</evidence>
<accession>A0A6M4WQR4</accession>
<evidence type="ECO:0000256" key="2">
    <source>
        <dbReference type="SAM" id="Phobius"/>
    </source>
</evidence>
<feature type="transmembrane region" description="Helical" evidence="2">
    <location>
        <begin position="220"/>
        <end position="242"/>
    </location>
</feature>
<dbReference type="AlphaFoldDB" id="A0A6M4WQR4"/>
<evidence type="ECO:0000313" key="4">
    <source>
        <dbReference type="Proteomes" id="UP000502665"/>
    </source>
</evidence>
<keyword evidence="4" id="KW-1185">Reference proteome</keyword>
<dbReference type="Pfam" id="PF07538">
    <property type="entry name" value="ChW"/>
    <property type="match status" value="1"/>
</dbReference>
<organism evidence="3 4">
    <name type="scientific">Streptomyces asoensis</name>
    <dbReference type="NCBI Taxonomy" id="249586"/>
    <lineage>
        <taxon>Bacteria</taxon>
        <taxon>Bacillati</taxon>
        <taxon>Actinomycetota</taxon>
        <taxon>Actinomycetes</taxon>
        <taxon>Kitasatosporales</taxon>
        <taxon>Streptomycetaceae</taxon>
        <taxon>Streptomyces</taxon>
    </lineage>
</organism>
<name>A0A6M4WQR4_9ACTN</name>
<dbReference type="GO" id="GO:0016787">
    <property type="term" value="F:hydrolase activity"/>
    <property type="evidence" value="ECO:0007669"/>
    <property type="project" value="UniProtKB-KW"/>
</dbReference>
<keyword evidence="3" id="KW-0378">Hydrolase</keyword>
<dbReference type="Proteomes" id="UP000502665">
    <property type="component" value="Chromosome"/>
</dbReference>
<proteinExistence type="predicted"/>
<evidence type="ECO:0000256" key="1">
    <source>
        <dbReference type="SAM" id="MobiDB-lite"/>
    </source>
</evidence>
<keyword evidence="2" id="KW-1133">Transmembrane helix</keyword>
<gene>
    <name evidence="3" type="ORF">G9272_23615</name>
</gene>
<feature type="compositionally biased region" description="Low complexity" evidence="1">
    <location>
        <begin position="288"/>
        <end position="298"/>
    </location>
</feature>
<reference evidence="3" key="1">
    <citation type="submission" date="2020-03" db="EMBL/GenBank/DDBJ databases">
        <title>Molecular networking-based the target discovery of potent antiproliferative macrolactams: 5/6/7/16 polycyclic ansamycins and glycosylated trienomycin from Streptomyces cacaoi subsp. asoensis.</title>
        <authorList>
            <person name="Liu L.-L."/>
        </authorList>
    </citation>
    <scope>NUCLEOTIDE SEQUENCE [LARGE SCALE GENOMIC DNA]</scope>
    <source>
        <strain evidence="3">H2S5</strain>
    </source>
</reference>
<keyword evidence="2" id="KW-0472">Membrane</keyword>
<keyword evidence="2" id="KW-0812">Transmembrane</keyword>
<sequence length="474" mass="49966">MSLWTSLEPASVTVDPGSRATVRLRVRNTGDVVDEYRFEPVGAVAPWTTVEPQTLRLYPGTTGTVELTFAPPRTPDATAGPNPYAVRITPTEHPEAVTVPEGNLTITPFTEVRAELVPPTVKGRFRGRPRLAIDNIGNTKLTASLTGSDQGDRLSYELQPANVQIEPGRAVFVNTTLRPRQIIWFGSKEEQRYSLAVRRSGAQALEVDGTFVQRGFLPRWLATALSLTVALAIAFVMIWLAYKPQVNTSANEKLAEAGVSTLAPSPSATPSAPALVPTPTAPVVVEAPASSQAPADSGSGSGGGDGGGGSESKAPVKPKQETAADAVNKLAARSDGRHICYRAYVADKGWQDPVCDGAIAGTTGKNLPIKALNIATARTGGVTGNAAHVVGGWLTGDKWSKAGDGVNMWMGSSKPAVAAMEGYTIKTIEGSVCQNAHVKDRGWLGNGCTKAGDWIYGGSPMEQKLQLEAVRFTV</sequence>
<dbReference type="InterPro" id="IPR006637">
    <property type="entry name" value="ChW"/>
</dbReference>
<feature type="compositionally biased region" description="Gly residues" evidence="1">
    <location>
        <begin position="299"/>
        <end position="310"/>
    </location>
</feature>